<protein>
    <submittedName>
        <fullName evidence="1">Uncharacterized protein</fullName>
    </submittedName>
</protein>
<sequence>MKQYASSWGRWVAFVLRLYQRQQKGDLRYKVMMTFEQRLCVHRAIAYCNNDPNRLRAKRILADMAYWFWHPNNDRHFQHLATDQFDDPTVRFAAFINLREDGSFDTLRNAIESMVQIRFTIRIALLMWSHLEYEEGRASAKGTIERISCGLSQQQMLTPFACISVAITCVMTYADPIGLSNHLWFKDDALSLGGLVIDWRRFREAARRLASLTSIATRAPVRGPELWLLRMRNPSHTLRGIYSLGLGRIVFVLYTSGGNARPTWLVIYVASSPLCFALFTLTP</sequence>
<proteinExistence type="predicted"/>
<dbReference type="OrthoDB" id="2507344at2759"/>
<evidence type="ECO:0000313" key="2">
    <source>
        <dbReference type="Proteomes" id="UP000383932"/>
    </source>
</evidence>
<dbReference type="Proteomes" id="UP000383932">
    <property type="component" value="Unassembled WGS sequence"/>
</dbReference>
<dbReference type="AlphaFoldDB" id="A0A5N5Q9K3"/>
<keyword evidence="2" id="KW-1185">Reference proteome</keyword>
<gene>
    <name evidence="1" type="ORF">CTheo_8258</name>
</gene>
<dbReference type="EMBL" id="SSOP01000496">
    <property type="protein sequence ID" value="KAB5588299.1"/>
    <property type="molecule type" value="Genomic_DNA"/>
</dbReference>
<evidence type="ECO:0000313" key="1">
    <source>
        <dbReference type="EMBL" id="KAB5588299.1"/>
    </source>
</evidence>
<comment type="caution">
    <text evidence="1">The sequence shown here is derived from an EMBL/GenBank/DDBJ whole genome shotgun (WGS) entry which is preliminary data.</text>
</comment>
<organism evidence="1 2">
    <name type="scientific">Ceratobasidium theobromae</name>
    <dbReference type="NCBI Taxonomy" id="1582974"/>
    <lineage>
        <taxon>Eukaryota</taxon>
        <taxon>Fungi</taxon>
        <taxon>Dikarya</taxon>
        <taxon>Basidiomycota</taxon>
        <taxon>Agaricomycotina</taxon>
        <taxon>Agaricomycetes</taxon>
        <taxon>Cantharellales</taxon>
        <taxon>Ceratobasidiaceae</taxon>
        <taxon>Ceratobasidium</taxon>
    </lineage>
</organism>
<name>A0A5N5Q9K3_9AGAM</name>
<reference evidence="1 2" key="1">
    <citation type="journal article" date="2019" name="Fungal Biol. Biotechnol.">
        <title>Draft genome sequence of fastidious pathogen Ceratobasidium theobromae, which causes vascular-streak dieback in Theobroma cacao.</title>
        <authorList>
            <person name="Ali S.S."/>
            <person name="Asman A."/>
            <person name="Shao J."/>
            <person name="Firmansyah A.P."/>
            <person name="Susilo A.W."/>
            <person name="Rosmana A."/>
            <person name="McMahon P."/>
            <person name="Junaid M."/>
            <person name="Guest D."/>
            <person name="Kheng T.Y."/>
            <person name="Meinhardt L.W."/>
            <person name="Bailey B.A."/>
        </authorList>
    </citation>
    <scope>NUCLEOTIDE SEQUENCE [LARGE SCALE GENOMIC DNA]</scope>
    <source>
        <strain evidence="1 2">CT2</strain>
    </source>
</reference>
<accession>A0A5N5Q9K3</accession>